<proteinExistence type="predicted"/>
<dbReference type="RefSeq" id="WP_152170030.1">
    <property type="nucleotide sequence ID" value="NZ_CP045096.1"/>
</dbReference>
<dbReference type="AlphaFoldDB" id="A0A5P8K698"/>
<dbReference type="KEGG" id="sphv:F9278_23130"/>
<sequence length="122" mass="13553">MTDRTEPSAGELRQLLAVVLEALDIPSPATVGDGETHREILAHRAMDTVIAVRGVLHQGDDPGWSADYLRARLAEKPTTGYRAWGADEGQDDERVRRSVDEQFPTVARFLADERARVEGEDR</sequence>
<reference evidence="1 2" key="1">
    <citation type="submission" date="2019-10" db="EMBL/GenBank/DDBJ databases">
        <title>Streptomyces sp. strain GY16 isolated from leaves of Broussonetia papyrifera.</title>
        <authorList>
            <person name="Mo P."/>
        </authorList>
    </citation>
    <scope>NUCLEOTIDE SEQUENCE [LARGE SCALE GENOMIC DNA]</scope>
    <source>
        <strain evidence="1 2">GY16</strain>
    </source>
</reference>
<gene>
    <name evidence="1" type="ORF">F9278_23130</name>
</gene>
<evidence type="ECO:0000313" key="1">
    <source>
        <dbReference type="EMBL" id="QFQ98574.1"/>
    </source>
</evidence>
<name>A0A5P8K698_9ACTN</name>
<dbReference type="Proteomes" id="UP000327294">
    <property type="component" value="Chromosome"/>
</dbReference>
<keyword evidence="2" id="KW-1185">Reference proteome</keyword>
<dbReference type="EMBL" id="CP045096">
    <property type="protein sequence ID" value="QFQ98574.1"/>
    <property type="molecule type" value="Genomic_DNA"/>
</dbReference>
<accession>A0A5P8K698</accession>
<protein>
    <submittedName>
        <fullName evidence="1">Uncharacterized protein</fullName>
    </submittedName>
</protein>
<evidence type="ECO:0000313" key="2">
    <source>
        <dbReference type="Proteomes" id="UP000327294"/>
    </source>
</evidence>
<organism evidence="1 2">
    <name type="scientific">Streptomyces phaeolivaceus</name>
    <dbReference type="NCBI Taxonomy" id="2653200"/>
    <lineage>
        <taxon>Bacteria</taxon>
        <taxon>Bacillati</taxon>
        <taxon>Actinomycetota</taxon>
        <taxon>Actinomycetes</taxon>
        <taxon>Kitasatosporales</taxon>
        <taxon>Streptomycetaceae</taxon>
        <taxon>Streptomyces</taxon>
    </lineage>
</organism>